<feature type="domain" description="YcgL" evidence="2">
    <location>
        <begin position="1"/>
        <end position="85"/>
    </location>
</feature>
<proteinExistence type="inferred from homology"/>
<reference evidence="3 5" key="1">
    <citation type="journal article" date="2014" name="BMC Genomics">
        <title>The genome of the intracellular bacterium of the coastal bivalve, Solemya velum: a blueprint for thriving in and out of symbiosis.</title>
        <authorList>
            <person name="Dmytrenko O."/>
            <person name="Russell S.L."/>
            <person name="Loo W.T."/>
            <person name="Fontanez K.M."/>
            <person name="Liao L."/>
            <person name="Roeselers G."/>
            <person name="Sharma R."/>
            <person name="Stewart F.J."/>
            <person name="Newton I.L."/>
            <person name="Woyke T."/>
            <person name="Wu D."/>
            <person name="Lang J.M."/>
            <person name="Eisen J.A."/>
            <person name="Cavanaugh C.M."/>
        </authorList>
    </citation>
    <scope>NUCLEOTIDE SEQUENCE [LARGE SCALE GENOMIC DNA]</scope>
    <source>
        <strain evidence="3 5">WH</strain>
    </source>
</reference>
<dbReference type="Gene3D" id="3.10.510.20">
    <property type="entry name" value="YcgL domain"/>
    <property type="match status" value="1"/>
</dbReference>
<dbReference type="PROSITE" id="PS51648">
    <property type="entry name" value="YCGL"/>
    <property type="match status" value="1"/>
</dbReference>
<evidence type="ECO:0000313" key="3">
    <source>
        <dbReference type="EMBL" id="KHF26345.1"/>
    </source>
</evidence>
<protein>
    <recommendedName>
        <fullName evidence="1">YcgL domain-containing protein BOV88_04830</fullName>
    </recommendedName>
</protein>
<dbReference type="EMBL" id="MPNX01000004">
    <property type="protein sequence ID" value="OOY35568.1"/>
    <property type="molecule type" value="Genomic_DNA"/>
</dbReference>
<dbReference type="EMBL" id="JRAA01000001">
    <property type="protein sequence ID" value="KHF26345.1"/>
    <property type="molecule type" value="Genomic_DNA"/>
</dbReference>
<dbReference type="InterPro" id="IPR038068">
    <property type="entry name" value="YcgL-like_sf"/>
</dbReference>
<name>A0A0B0HBA6_SOVGS</name>
<evidence type="ECO:0000313" key="6">
    <source>
        <dbReference type="Proteomes" id="UP000190962"/>
    </source>
</evidence>
<dbReference type="PANTHER" id="PTHR38109:SF1">
    <property type="entry name" value="PROTEIN YCGL"/>
    <property type="match status" value="1"/>
</dbReference>
<organism evidence="3 5">
    <name type="scientific">Solemya velum gill symbiont</name>
    <dbReference type="NCBI Taxonomy" id="2340"/>
    <lineage>
        <taxon>Bacteria</taxon>
        <taxon>Pseudomonadati</taxon>
        <taxon>Pseudomonadota</taxon>
        <taxon>Gammaproteobacteria</taxon>
        <taxon>sulfur-oxidizing symbionts</taxon>
    </lineage>
</organism>
<evidence type="ECO:0000313" key="4">
    <source>
        <dbReference type="EMBL" id="OOY35568.1"/>
    </source>
</evidence>
<gene>
    <name evidence="4" type="ORF">BOV88_04830</name>
    <name evidence="3" type="ORF">JV46_22190</name>
</gene>
<dbReference type="Pfam" id="PF05166">
    <property type="entry name" value="YcgL"/>
    <property type="match status" value="1"/>
</dbReference>
<dbReference type="GeneID" id="86992012"/>
<reference evidence="4 6" key="2">
    <citation type="submission" date="2016-11" db="EMBL/GenBank/DDBJ databases">
        <title>Mixed transmission modes and dynamic genome evolution in an obligate animal-bacterial symbiosis.</title>
        <authorList>
            <person name="Russell S.L."/>
            <person name="Corbett-Detig R.B."/>
            <person name="Cavanaugh C.M."/>
        </authorList>
    </citation>
    <scope>NUCLEOTIDE SEQUENCE [LARGE SCALE GENOMIC DNA]</scope>
    <source>
        <strain evidence="4">MA-KB16</strain>
    </source>
</reference>
<evidence type="ECO:0000256" key="1">
    <source>
        <dbReference type="HAMAP-Rule" id="MF_01866"/>
    </source>
</evidence>
<dbReference type="STRING" id="2340.JV46_22190"/>
<dbReference type="RefSeq" id="WP_043116101.1">
    <property type="nucleotide sequence ID" value="NZ_JRAA01000001.1"/>
</dbReference>
<dbReference type="SUPFAM" id="SSF160191">
    <property type="entry name" value="YcgL-like"/>
    <property type="match status" value="1"/>
</dbReference>
<evidence type="ECO:0000259" key="2">
    <source>
        <dbReference type="PROSITE" id="PS51648"/>
    </source>
</evidence>
<dbReference type="HAMAP" id="MF_01866">
    <property type="entry name" value="UPF0745"/>
    <property type="match status" value="1"/>
</dbReference>
<comment type="caution">
    <text evidence="3">The sequence shown here is derived from an EMBL/GenBank/DDBJ whole genome shotgun (WGS) entry which is preliminary data.</text>
</comment>
<dbReference type="Proteomes" id="UP000030856">
    <property type="component" value="Unassembled WGS sequence"/>
</dbReference>
<dbReference type="PANTHER" id="PTHR38109">
    <property type="entry name" value="PROTEIN YCGL"/>
    <property type="match status" value="1"/>
</dbReference>
<evidence type="ECO:0000313" key="5">
    <source>
        <dbReference type="Proteomes" id="UP000030856"/>
    </source>
</evidence>
<dbReference type="InterPro" id="IPR027354">
    <property type="entry name" value="YcgL_dom"/>
</dbReference>
<dbReference type="eggNOG" id="COG3100">
    <property type="taxonomic scope" value="Bacteria"/>
</dbReference>
<sequence>MHCWIYKSSRKQEMYLYLADQDGYDDLPEPLRQGFGKPSLVMNLELGSDRKLARVDAGQVLEALRVQGYFLQMPPDLEPDMDYGDRP</sequence>
<dbReference type="Proteomes" id="UP000190962">
    <property type="component" value="Unassembled WGS sequence"/>
</dbReference>
<dbReference type="OrthoDB" id="7062382at2"/>
<keyword evidence="5" id="KW-1185">Reference proteome</keyword>
<accession>A0A0B0HBA6</accession>
<dbReference type="AlphaFoldDB" id="A0A0B0HBA6"/>